<protein>
    <submittedName>
        <fullName evidence="3">PTS sorbitol transporter subunit IIC</fullName>
    </submittedName>
</protein>
<evidence type="ECO:0000313" key="4">
    <source>
        <dbReference type="Proteomes" id="UP000290365"/>
    </source>
</evidence>
<dbReference type="PANTHER" id="PTHR40399">
    <property type="entry name" value="PTS SYSTEM GLUCITOL/SORBITOL-SPECIFIC EIIC COMPONENT"/>
    <property type="match status" value="1"/>
</dbReference>
<keyword evidence="2" id="KW-0472">Membrane</keyword>
<organism evidence="3 4">
    <name type="scientific">Ktedonosporobacter rubrisoli</name>
    <dbReference type="NCBI Taxonomy" id="2509675"/>
    <lineage>
        <taxon>Bacteria</taxon>
        <taxon>Bacillati</taxon>
        <taxon>Chloroflexota</taxon>
        <taxon>Ktedonobacteria</taxon>
        <taxon>Ktedonobacterales</taxon>
        <taxon>Ktedonosporobacteraceae</taxon>
        <taxon>Ktedonosporobacter</taxon>
    </lineage>
</organism>
<feature type="region of interest" description="Disordered" evidence="1">
    <location>
        <begin position="179"/>
        <end position="201"/>
    </location>
</feature>
<evidence type="ECO:0000256" key="2">
    <source>
        <dbReference type="SAM" id="Phobius"/>
    </source>
</evidence>
<dbReference type="PIRSF" id="PIRSF038321">
    <property type="entry name" value="PTS_glc_srb_IIC"/>
    <property type="match status" value="1"/>
</dbReference>
<feature type="transmembrane region" description="Helical" evidence="2">
    <location>
        <begin position="142"/>
        <end position="159"/>
    </location>
</feature>
<dbReference type="Pfam" id="PF03608">
    <property type="entry name" value="EII-GUT"/>
    <property type="match status" value="1"/>
</dbReference>
<dbReference type="GO" id="GO:0016020">
    <property type="term" value="C:membrane"/>
    <property type="evidence" value="ECO:0007669"/>
    <property type="project" value="InterPro"/>
</dbReference>
<dbReference type="PROSITE" id="PS51107">
    <property type="entry name" value="PTS_EIIC_TYPE_5"/>
    <property type="match status" value="1"/>
</dbReference>
<dbReference type="PANTHER" id="PTHR40399:SF1">
    <property type="entry name" value="PTS SYSTEM GLUCITOL_SORBITOL-SPECIFIC EIIC COMPONENT"/>
    <property type="match status" value="1"/>
</dbReference>
<dbReference type="Proteomes" id="UP000290365">
    <property type="component" value="Chromosome"/>
</dbReference>
<keyword evidence="2" id="KW-0812">Transmembrane</keyword>
<keyword evidence="4" id="KW-1185">Reference proteome</keyword>
<dbReference type="KEGG" id="kbs:EPA93_22035"/>
<feature type="compositionally biased region" description="Acidic residues" evidence="1">
    <location>
        <begin position="179"/>
        <end position="188"/>
    </location>
</feature>
<dbReference type="EMBL" id="CP035758">
    <property type="protein sequence ID" value="QBD78527.1"/>
    <property type="molecule type" value="Genomic_DNA"/>
</dbReference>
<name>A0A4P6JSL1_KTERU</name>
<proteinExistence type="predicted"/>
<evidence type="ECO:0000256" key="1">
    <source>
        <dbReference type="SAM" id="MobiDB-lite"/>
    </source>
</evidence>
<reference evidence="3 4" key="1">
    <citation type="submission" date="2019-01" db="EMBL/GenBank/DDBJ databases">
        <title>Ktedonosporobacter rubrisoli SCAWS-G2.</title>
        <authorList>
            <person name="Huang Y."/>
            <person name="Yan B."/>
        </authorList>
    </citation>
    <scope>NUCLEOTIDE SEQUENCE [LARGE SCALE GENOMIC DNA]</scope>
    <source>
        <strain evidence="3 4">SCAWS-G2</strain>
    </source>
</reference>
<dbReference type="RefSeq" id="WP_129889580.1">
    <property type="nucleotide sequence ID" value="NZ_CP035758.1"/>
</dbReference>
<dbReference type="AlphaFoldDB" id="A0A4P6JSL1"/>
<sequence>MQILVQIAQGFIGMFQEGGKNFVGLVTGIVPLLIVLMTAVNALVRFIGPERIDKVAMVSSRNIFLRYLILPFLAVFFLTNPMAYTLGRFLPEKQKPAFYDSAVSFVHPILGLFPHANPGEIFVWAGIAAGITKLGLGLGDLAIRYFLVGLLVIFIRGLVTERITAIMWARRPVAENAEGEEGAEESVMDVDGAALATGEEA</sequence>
<feature type="transmembrane region" description="Helical" evidence="2">
    <location>
        <begin position="64"/>
        <end position="84"/>
    </location>
</feature>
<dbReference type="NCBIfam" id="TIGR00821">
    <property type="entry name" value="EII-GUT"/>
    <property type="match status" value="1"/>
</dbReference>
<dbReference type="InterPro" id="IPR004699">
    <property type="entry name" value="PTS_IID_sorb"/>
</dbReference>
<evidence type="ECO:0000313" key="3">
    <source>
        <dbReference type="EMBL" id="QBD78527.1"/>
    </source>
</evidence>
<feature type="transmembrane region" description="Helical" evidence="2">
    <location>
        <begin position="22"/>
        <end position="44"/>
    </location>
</feature>
<dbReference type="OrthoDB" id="9799765at2"/>
<keyword evidence="2" id="KW-1133">Transmembrane helix</keyword>
<dbReference type="GO" id="GO:0009401">
    <property type="term" value="P:phosphoenolpyruvate-dependent sugar phosphotransferase system"/>
    <property type="evidence" value="ECO:0007669"/>
    <property type="project" value="InterPro"/>
</dbReference>
<accession>A0A4P6JSL1</accession>
<gene>
    <name evidence="3" type="ORF">EPA93_22035</name>
</gene>